<organismHost>
    <name type="scientific">Homo sapiens</name>
    <name type="common">Human</name>
    <dbReference type="NCBI Taxonomy" id="9606"/>
</organismHost>
<accession>Q71259</accession>
<keyword evidence="1" id="KW-0261">Viral envelope protein</keyword>
<protein>
    <submittedName>
        <fullName evidence="1">Envelope glycoprotein gp120</fullName>
    </submittedName>
</protein>
<evidence type="ECO:0000313" key="1">
    <source>
        <dbReference type="EMBL" id="AAA68646.1"/>
    </source>
</evidence>
<organism evidence="1">
    <name type="scientific">Human immunodeficiency virus type 1</name>
    <name type="common">HIV-1</name>
    <dbReference type="NCBI Taxonomy" id="11676"/>
    <lineage>
        <taxon>Viruses</taxon>
        <taxon>Riboviria</taxon>
        <taxon>Pararnavirae</taxon>
        <taxon>Artverviricota</taxon>
        <taxon>Revtraviricetes</taxon>
        <taxon>Ortervirales</taxon>
        <taxon>Retroviridae</taxon>
        <taxon>Orthoretrovirinae</taxon>
        <taxon>Lentivirus</taxon>
        <taxon>Lentivirus humimdef1</taxon>
    </lineage>
</organism>
<keyword evidence="1" id="KW-0946">Virion</keyword>
<reference evidence="1" key="1">
    <citation type="journal article" date="1995" name="J. Virol.">
        <title>Sequence diversity of V1 and V2 domains of gp120 from human immunodeficiency virus type 1: lack of correlation with viral phenotype.</title>
        <authorList>
            <person name="Wang N."/>
            <person name="Zhu T."/>
            <person name="Ho D.D."/>
        </authorList>
    </citation>
    <scope>NUCLEOTIDE SEQUENCE</scope>
</reference>
<proteinExistence type="predicted"/>
<feature type="non-terminal residue" evidence="1">
    <location>
        <position position="1"/>
    </location>
</feature>
<name>Q71259_HV1</name>
<dbReference type="GO" id="GO:0019031">
    <property type="term" value="C:viral envelope"/>
    <property type="evidence" value="ECO:0007669"/>
    <property type="project" value="UniProtKB-KW"/>
</dbReference>
<dbReference type="EMBL" id="U19629">
    <property type="protein sequence ID" value="AAA68646.1"/>
    <property type="molecule type" value="Genomic_DNA"/>
</dbReference>
<gene>
    <name evidence="1" type="primary">env</name>
</gene>
<sequence>PLCVTLNCSDGCIMLLLISLVVAGKRWKEEK</sequence>